<sequence>MPTREGYLARWAALHGGYDPGRSRVVRGWLTLTYALARPLAAARVPPDAVTGLGVAVSLGVPAAAAAGSGWPLLAALGAIAVAVADGLDGAVAVLTDRASRWGHVLDSVADRLTDCAFLLSLGLLGAPWPLVVAAVLLTYTAEYLRARAAAGGMADIGVVTVWERPSRVVVVCAGCVAAGLDASRAPEWAAVAAGAGVVLATVGLAQLAVVARRRLRGVPVSPRP</sequence>
<feature type="transmembrane region" description="Helical" evidence="1">
    <location>
        <begin position="189"/>
        <end position="212"/>
    </location>
</feature>
<evidence type="ECO:0000313" key="3">
    <source>
        <dbReference type="Proteomes" id="UP000800981"/>
    </source>
</evidence>
<protein>
    <submittedName>
        <fullName evidence="2">CDP-alcohol phosphatidyltransferase family protein</fullName>
    </submittedName>
</protein>
<feature type="transmembrane region" description="Helical" evidence="1">
    <location>
        <begin position="73"/>
        <end position="95"/>
    </location>
</feature>
<keyword evidence="1" id="KW-1133">Transmembrane helix</keyword>
<dbReference type="InterPro" id="IPR043130">
    <property type="entry name" value="CDP-OH_PTrfase_TM_dom"/>
</dbReference>
<gene>
    <name evidence="2" type="ORF">G9H71_00905</name>
</gene>
<proteinExistence type="predicted"/>
<reference evidence="2 3" key="1">
    <citation type="submission" date="2020-03" db="EMBL/GenBank/DDBJ databases">
        <title>Two novel Motilibacter sp.</title>
        <authorList>
            <person name="Liu S."/>
        </authorList>
    </citation>
    <scope>NUCLEOTIDE SEQUENCE [LARGE SCALE GENOMIC DNA]</scope>
    <source>
        <strain evidence="2 3">E257</strain>
    </source>
</reference>
<feature type="transmembrane region" description="Helical" evidence="1">
    <location>
        <begin position="116"/>
        <end position="138"/>
    </location>
</feature>
<dbReference type="Gene3D" id="1.20.120.1760">
    <property type="match status" value="1"/>
</dbReference>
<dbReference type="Proteomes" id="UP000800981">
    <property type="component" value="Unassembled WGS sequence"/>
</dbReference>
<dbReference type="EMBL" id="JAANNP010000001">
    <property type="protein sequence ID" value="NHC12340.1"/>
    <property type="molecule type" value="Genomic_DNA"/>
</dbReference>
<evidence type="ECO:0000256" key="1">
    <source>
        <dbReference type="SAM" id="Phobius"/>
    </source>
</evidence>
<feature type="transmembrane region" description="Helical" evidence="1">
    <location>
        <begin position="49"/>
        <end position="67"/>
    </location>
</feature>
<name>A0ABX0GPF9_9ACTN</name>
<evidence type="ECO:0000313" key="2">
    <source>
        <dbReference type="EMBL" id="NHC12340.1"/>
    </source>
</evidence>
<keyword evidence="3" id="KW-1185">Reference proteome</keyword>
<comment type="caution">
    <text evidence="2">The sequence shown here is derived from an EMBL/GenBank/DDBJ whole genome shotgun (WGS) entry which is preliminary data.</text>
</comment>
<accession>A0ABX0GPF9</accession>
<organism evidence="2 3">
    <name type="scientific">Motilibacter deserti</name>
    <dbReference type="NCBI Taxonomy" id="2714956"/>
    <lineage>
        <taxon>Bacteria</taxon>
        <taxon>Bacillati</taxon>
        <taxon>Actinomycetota</taxon>
        <taxon>Actinomycetes</taxon>
        <taxon>Motilibacterales</taxon>
        <taxon>Motilibacteraceae</taxon>
        <taxon>Motilibacter</taxon>
    </lineage>
</organism>
<dbReference type="InterPro" id="IPR000462">
    <property type="entry name" value="CDP-OH_P_trans"/>
</dbReference>
<dbReference type="Pfam" id="PF01066">
    <property type="entry name" value="CDP-OH_P_transf"/>
    <property type="match status" value="1"/>
</dbReference>
<keyword evidence="1" id="KW-0472">Membrane</keyword>
<keyword evidence="1" id="KW-0812">Transmembrane</keyword>